<keyword evidence="3" id="KW-1185">Reference proteome</keyword>
<evidence type="ECO:0000313" key="3">
    <source>
        <dbReference type="Proteomes" id="UP000027195"/>
    </source>
</evidence>
<accession>A0A067M1R4</accession>
<evidence type="ECO:0000256" key="1">
    <source>
        <dbReference type="SAM" id="MobiDB-lite"/>
    </source>
</evidence>
<sequence length="411" mass="44688">MEQTREDGAWPDSDYDYSADESIPSSESSDEEIARGPDRSDTVIPVYAQGSRVPERGGSQASMCIICGVRPQFDNGVKSYPTCGLSCAKKLERGKDGQGGRGGRSDNMCVVCRVRPKYSRGGKSYPTCGLTCAAQLDPPNKSGRTVEIIATSGLSILMAGKLIHSADVPAETKRALRDQEAPAITMRVRVGAGLAPVVVEAVHCQSRGTTNRASCAGKPPAAEIRTFAATIVRKWWQIARRCSWRRPADTSQFQKSWKSGGTPCPDVKKVYKIVQRSVYADTHKAYSYPFCVNRSRAGGELHRWHGAVRECTIGNGGNTTLCALPRCELCQTLRSTFNPAQYPDGMIHTSSTTDKSDRYSKNLNKYPSKAMFLTKVAAGKSAKLTRSQLSQGVPAGYDSASHLDFPPHQHT</sequence>
<dbReference type="EMBL" id="KL198075">
    <property type="protein sequence ID" value="KDQ09703.1"/>
    <property type="molecule type" value="Genomic_DNA"/>
</dbReference>
<reference evidence="3" key="1">
    <citation type="journal article" date="2014" name="Proc. Natl. Acad. Sci. U.S.A.">
        <title>Extensive sampling of basidiomycete genomes demonstrates inadequacy of the white-rot/brown-rot paradigm for wood decay fungi.</title>
        <authorList>
            <person name="Riley R."/>
            <person name="Salamov A.A."/>
            <person name="Brown D.W."/>
            <person name="Nagy L.G."/>
            <person name="Floudas D."/>
            <person name="Held B.W."/>
            <person name="Levasseur A."/>
            <person name="Lombard V."/>
            <person name="Morin E."/>
            <person name="Otillar R."/>
            <person name="Lindquist E.A."/>
            <person name="Sun H."/>
            <person name="LaButti K.M."/>
            <person name="Schmutz J."/>
            <person name="Jabbour D."/>
            <person name="Luo H."/>
            <person name="Baker S.E."/>
            <person name="Pisabarro A.G."/>
            <person name="Walton J.D."/>
            <person name="Blanchette R.A."/>
            <person name="Henrissat B."/>
            <person name="Martin F."/>
            <person name="Cullen D."/>
            <person name="Hibbett D.S."/>
            <person name="Grigoriev I.V."/>
        </authorList>
    </citation>
    <scope>NUCLEOTIDE SEQUENCE [LARGE SCALE GENOMIC DNA]</scope>
    <source>
        <strain evidence="3">FD-172 SS1</strain>
    </source>
</reference>
<dbReference type="InParanoid" id="A0A067M1R4"/>
<dbReference type="AlphaFoldDB" id="A0A067M1R4"/>
<feature type="compositionally biased region" description="Basic and acidic residues" evidence="1">
    <location>
        <begin position="32"/>
        <end position="41"/>
    </location>
</feature>
<dbReference type="Proteomes" id="UP000027195">
    <property type="component" value="Unassembled WGS sequence"/>
</dbReference>
<protein>
    <submittedName>
        <fullName evidence="2">Uncharacterized protein</fullName>
    </submittedName>
</protein>
<gene>
    <name evidence="2" type="ORF">BOTBODRAFT_116768</name>
</gene>
<dbReference type="SUPFAM" id="SSF56399">
    <property type="entry name" value="ADP-ribosylation"/>
    <property type="match status" value="1"/>
</dbReference>
<evidence type="ECO:0000313" key="2">
    <source>
        <dbReference type="EMBL" id="KDQ09703.1"/>
    </source>
</evidence>
<feature type="region of interest" description="Disordered" evidence="1">
    <location>
        <begin position="1"/>
        <end position="43"/>
    </location>
</feature>
<dbReference type="Gene3D" id="3.90.228.10">
    <property type="match status" value="1"/>
</dbReference>
<name>A0A067M1R4_BOTB1</name>
<proteinExistence type="predicted"/>
<dbReference type="STRING" id="930990.A0A067M1R4"/>
<organism evidence="2 3">
    <name type="scientific">Botryobasidium botryosum (strain FD-172 SS1)</name>
    <dbReference type="NCBI Taxonomy" id="930990"/>
    <lineage>
        <taxon>Eukaryota</taxon>
        <taxon>Fungi</taxon>
        <taxon>Dikarya</taxon>
        <taxon>Basidiomycota</taxon>
        <taxon>Agaricomycotina</taxon>
        <taxon>Agaricomycetes</taxon>
        <taxon>Cantharellales</taxon>
        <taxon>Botryobasidiaceae</taxon>
        <taxon>Botryobasidium</taxon>
    </lineage>
</organism>
<dbReference type="OrthoDB" id="9514740at2759"/>
<dbReference type="HOGENOM" id="CLU_669012_0_0_1"/>